<reference evidence="1" key="1">
    <citation type="submission" date="2020-11" db="EMBL/GenBank/DDBJ databases">
        <authorList>
            <person name="Tran Van P."/>
        </authorList>
    </citation>
    <scope>NUCLEOTIDE SEQUENCE</scope>
</reference>
<proteinExistence type="predicted"/>
<evidence type="ECO:0000313" key="1">
    <source>
        <dbReference type="EMBL" id="CAD7431899.1"/>
    </source>
</evidence>
<name>A0A7R9EDA1_9NEOP</name>
<dbReference type="EMBL" id="OB795239">
    <property type="protein sequence ID" value="CAD7431899.1"/>
    <property type="molecule type" value="Genomic_DNA"/>
</dbReference>
<accession>A0A7R9EDA1</accession>
<organism evidence="1">
    <name type="scientific">Timema monikensis</name>
    <dbReference type="NCBI Taxonomy" id="170555"/>
    <lineage>
        <taxon>Eukaryota</taxon>
        <taxon>Metazoa</taxon>
        <taxon>Ecdysozoa</taxon>
        <taxon>Arthropoda</taxon>
        <taxon>Hexapoda</taxon>
        <taxon>Insecta</taxon>
        <taxon>Pterygota</taxon>
        <taxon>Neoptera</taxon>
        <taxon>Polyneoptera</taxon>
        <taxon>Phasmatodea</taxon>
        <taxon>Timematodea</taxon>
        <taxon>Timematoidea</taxon>
        <taxon>Timematidae</taxon>
        <taxon>Timema</taxon>
    </lineage>
</organism>
<gene>
    <name evidence="1" type="ORF">TMSB3V08_LOCUS8619</name>
</gene>
<sequence>MWITQHFQLLNAPLIISAV</sequence>
<dbReference type="AlphaFoldDB" id="A0A7R9EDA1"/>
<protein>
    <submittedName>
        <fullName evidence="1">Uncharacterized protein</fullName>
    </submittedName>
</protein>